<dbReference type="OrthoDB" id="3831435at2"/>
<feature type="transmembrane region" description="Helical" evidence="7">
    <location>
        <begin position="389"/>
        <end position="410"/>
    </location>
</feature>
<evidence type="ECO:0000313" key="8">
    <source>
        <dbReference type="EMBL" id="TQV83008.1"/>
    </source>
</evidence>
<evidence type="ECO:0000313" key="9">
    <source>
        <dbReference type="Proteomes" id="UP000315439"/>
    </source>
</evidence>
<keyword evidence="6 7" id="KW-0472">Membrane</keyword>
<feature type="transmembrane region" description="Helical" evidence="7">
    <location>
        <begin position="180"/>
        <end position="199"/>
    </location>
</feature>
<evidence type="ECO:0000256" key="2">
    <source>
        <dbReference type="ARBA" id="ARBA00007430"/>
    </source>
</evidence>
<gene>
    <name evidence="8" type="ORF">FLL46_24910</name>
</gene>
<proteinExistence type="inferred from homology"/>
<evidence type="ECO:0000256" key="5">
    <source>
        <dbReference type="ARBA" id="ARBA00022989"/>
    </source>
</evidence>
<organism evidence="8 9">
    <name type="scientific">Aliikangiella coralliicola</name>
    <dbReference type="NCBI Taxonomy" id="2592383"/>
    <lineage>
        <taxon>Bacteria</taxon>
        <taxon>Pseudomonadati</taxon>
        <taxon>Pseudomonadota</taxon>
        <taxon>Gammaproteobacteria</taxon>
        <taxon>Oceanospirillales</taxon>
        <taxon>Pleioneaceae</taxon>
        <taxon>Aliikangiella</taxon>
    </lineage>
</organism>
<keyword evidence="4 7" id="KW-0812">Transmembrane</keyword>
<dbReference type="RefSeq" id="WP_142934825.1">
    <property type="nucleotide sequence ID" value="NZ_ML660171.1"/>
</dbReference>
<evidence type="ECO:0000256" key="4">
    <source>
        <dbReference type="ARBA" id="ARBA00022692"/>
    </source>
</evidence>
<keyword evidence="3" id="KW-1003">Cell membrane</keyword>
<dbReference type="Pfam" id="PF13440">
    <property type="entry name" value="Polysacc_synt_3"/>
    <property type="match status" value="1"/>
</dbReference>
<comment type="subcellular location">
    <subcellularLocation>
        <location evidence="1">Cell membrane</location>
        <topology evidence="1">Multi-pass membrane protein</topology>
    </subcellularLocation>
</comment>
<feature type="transmembrane region" description="Helical" evidence="7">
    <location>
        <begin position="220"/>
        <end position="242"/>
    </location>
</feature>
<dbReference type="PANTHER" id="PTHR30250">
    <property type="entry name" value="PST FAMILY PREDICTED COLANIC ACID TRANSPORTER"/>
    <property type="match status" value="1"/>
</dbReference>
<keyword evidence="9" id="KW-1185">Reference proteome</keyword>
<dbReference type="PANTHER" id="PTHR30250:SF10">
    <property type="entry name" value="LIPOPOLYSACCHARIDE BIOSYNTHESIS PROTEIN WZXC"/>
    <property type="match status" value="1"/>
</dbReference>
<comment type="similarity">
    <text evidence="2">Belongs to the polysaccharide synthase family.</text>
</comment>
<feature type="transmembrane region" description="Helical" evidence="7">
    <location>
        <begin position="115"/>
        <end position="135"/>
    </location>
</feature>
<dbReference type="GO" id="GO:0005886">
    <property type="term" value="C:plasma membrane"/>
    <property type="evidence" value="ECO:0007669"/>
    <property type="project" value="UniProtKB-SubCell"/>
</dbReference>
<keyword evidence="5 7" id="KW-1133">Transmembrane helix</keyword>
<evidence type="ECO:0000256" key="7">
    <source>
        <dbReference type="SAM" id="Phobius"/>
    </source>
</evidence>
<protein>
    <submittedName>
        <fullName evidence="8">Oligosaccharide flippase family protein</fullName>
    </submittedName>
</protein>
<dbReference type="EMBL" id="VIKS01000015">
    <property type="protein sequence ID" value="TQV83008.1"/>
    <property type="molecule type" value="Genomic_DNA"/>
</dbReference>
<feature type="transmembrane region" description="Helical" evidence="7">
    <location>
        <begin position="41"/>
        <end position="60"/>
    </location>
</feature>
<name>A0A545U0K8_9GAMM</name>
<evidence type="ECO:0000256" key="1">
    <source>
        <dbReference type="ARBA" id="ARBA00004651"/>
    </source>
</evidence>
<feature type="transmembrane region" description="Helical" evidence="7">
    <location>
        <begin position="147"/>
        <end position="168"/>
    </location>
</feature>
<feature type="transmembrane region" description="Helical" evidence="7">
    <location>
        <begin position="248"/>
        <end position="268"/>
    </location>
</feature>
<feature type="transmembrane region" description="Helical" evidence="7">
    <location>
        <begin position="72"/>
        <end position="95"/>
    </location>
</feature>
<evidence type="ECO:0000256" key="6">
    <source>
        <dbReference type="ARBA" id="ARBA00023136"/>
    </source>
</evidence>
<dbReference type="InterPro" id="IPR050833">
    <property type="entry name" value="Poly_Biosynth_Transport"/>
</dbReference>
<reference evidence="8 9" key="1">
    <citation type="submission" date="2019-07" db="EMBL/GenBank/DDBJ databases">
        <title>Draft genome for Aliikangiella sp. M105.</title>
        <authorList>
            <person name="Wang G."/>
        </authorList>
    </citation>
    <scope>NUCLEOTIDE SEQUENCE [LARGE SCALE GENOMIC DNA]</scope>
    <source>
        <strain evidence="8 9">M105</strain>
    </source>
</reference>
<feature type="transmembrane region" description="Helical" evidence="7">
    <location>
        <begin position="7"/>
        <end position="29"/>
    </location>
</feature>
<accession>A0A545U0K8</accession>
<comment type="caution">
    <text evidence="8">The sequence shown here is derived from an EMBL/GenBank/DDBJ whole genome shotgun (WGS) entry which is preliminary data.</text>
</comment>
<sequence>MNEIYKNIYKLSSGTAVAQAIPLLAYPFLTRIFSPEDFGTFATTILCSSLLGIFASGCYEHAILITKSKIDAANVIVLTLLRSCLILLVSFPVIWLLNNELSIWFNDPELATSLYYAPLIALGGIIYACHSEWLIKYKEYSFLARNRIFQGVFLVASKIVIGLAFVSSQALVIGELVGRFLSSIMSIMTIAKIDHKIFLKISRPRISKLKKRFSQFPRVMVFDQFVNILGGSLHVLFIGTAFGPKELGYVALLFSALYLPITIVSSSIKDVFRQQASIEYSEYGSCRRLYLSLFKVIACFGLLVFTLGFFLSPELFPLVFGEDWRIVGEYAQIMMAMYYLNFVSMSLGGTLIFAEKIKVSLYWQILSIGLSTVALYIGCYVVGDIVSCLVYLAIARSVSYLIYIFLSYYYSLDHSRL</sequence>
<feature type="transmembrane region" description="Helical" evidence="7">
    <location>
        <begin position="289"/>
        <end position="311"/>
    </location>
</feature>
<evidence type="ECO:0000256" key="3">
    <source>
        <dbReference type="ARBA" id="ARBA00022475"/>
    </source>
</evidence>
<dbReference type="Proteomes" id="UP000315439">
    <property type="component" value="Unassembled WGS sequence"/>
</dbReference>
<feature type="transmembrane region" description="Helical" evidence="7">
    <location>
        <begin position="361"/>
        <end position="383"/>
    </location>
</feature>
<dbReference type="AlphaFoldDB" id="A0A545U0K8"/>
<feature type="transmembrane region" description="Helical" evidence="7">
    <location>
        <begin position="331"/>
        <end position="354"/>
    </location>
</feature>